<comment type="cofactor">
    <cofactor evidence="2">
        <name>Mg(2+)</name>
        <dbReference type="ChEBI" id="CHEBI:18420"/>
    </cofactor>
</comment>
<evidence type="ECO:0000256" key="1">
    <source>
        <dbReference type="ARBA" id="ARBA00001033"/>
    </source>
</evidence>
<dbReference type="PROSITE" id="PS00629">
    <property type="entry name" value="IMP_1"/>
    <property type="match status" value="1"/>
</dbReference>
<keyword evidence="4" id="KW-0479">Metal-binding</keyword>
<dbReference type="GO" id="GO:0007165">
    <property type="term" value="P:signal transduction"/>
    <property type="evidence" value="ECO:0007669"/>
    <property type="project" value="TreeGrafter"/>
</dbReference>
<keyword evidence="5" id="KW-0378">Hydrolase</keyword>
<dbReference type="InterPro" id="IPR033942">
    <property type="entry name" value="IMPase"/>
</dbReference>
<protein>
    <recommendedName>
        <fullName evidence="3">inositol-phosphate phosphatase</fullName>
        <ecNumber evidence="3">3.1.3.25</ecNumber>
    </recommendedName>
</protein>
<dbReference type="InterPro" id="IPR020583">
    <property type="entry name" value="Inositol_monoP_metal-BS"/>
</dbReference>
<sequence>MQTVGRDPSRDPFHDELLTLAVRAAADAGALLLEGARTELLIDTKSSPTDVVTHMDRAAEALLHQQLLGARPDDGILGEEGASVEGTSGVRWVVDPIDGTVNYLYGIPMWAVSVGAEVDGRAVAGVVHVPAMGETFVASLGGGARMIDLEGTHSLQVRDCPDLASSLVATGFGYRPERRRAQAAVVAALLPSIRDIRRAGACSIDLCWVAAGRVDAYFERGAHPWDHSAGGLIAREAGARVEGLRGLPAGEDLLICAVPGIFDDLHDVLLEARADFD</sequence>
<evidence type="ECO:0000256" key="3">
    <source>
        <dbReference type="ARBA" id="ARBA00013106"/>
    </source>
</evidence>
<evidence type="ECO:0000256" key="4">
    <source>
        <dbReference type="ARBA" id="ARBA00022723"/>
    </source>
</evidence>
<dbReference type="GO" id="GO:0008934">
    <property type="term" value="F:inositol monophosphate 1-phosphatase activity"/>
    <property type="evidence" value="ECO:0007669"/>
    <property type="project" value="InterPro"/>
</dbReference>
<dbReference type="InterPro" id="IPR000760">
    <property type="entry name" value="Inositol_monophosphatase-like"/>
</dbReference>
<evidence type="ECO:0000256" key="2">
    <source>
        <dbReference type="ARBA" id="ARBA00001946"/>
    </source>
</evidence>
<reference evidence="7" key="1">
    <citation type="submission" date="2020-05" db="EMBL/GenBank/DDBJ databases">
        <authorList>
            <person name="Chiriac C."/>
            <person name="Salcher M."/>
            <person name="Ghai R."/>
            <person name="Kavagutti S V."/>
        </authorList>
    </citation>
    <scope>NUCLEOTIDE SEQUENCE</scope>
</reference>
<proteinExistence type="predicted"/>
<name>A0A6J7IDJ1_9ZZZZ</name>
<accession>A0A6J7IDJ1</accession>
<dbReference type="PANTHER" id="PTHR20854">
    <property type="entry name" value="INOSITOL MONOPHOSPHATASE"/>
    <property type="match status" value="1"/>
</dbReference>
<evidence type="ECO:0000313" key="7">
    <source>
        <dbReference type="EMBL" id="CAB4928721.1"/>
    </source>
</evidence>
<dbReference type="Pfam" id="PF00459">
    <property type="entry name" value="Inositol_P"/>
    <property type="match status" value="1"/>
</dbReference>
<dbReference type="Gene3D" id="3.40.190.80">
    <property type="match status" value="1"/>
</dbReference>
<organism evidence="7">
    <name type="scientific">freshwater metagenome</name>
    <dbReference type="NCBI Taxonomy" id="449393"/>
    <lineage>
        <taxon>unclassified sequences</taxon>
        <taxon>metagenomes</taxon>
        <taxon>ecological metagenomes</taxon>
    </lineage>
</organism>
<dbReference type="SUPFAM" id="SSF56655">
    <property type="entry name" value="Carbohydrate phosphatase"/>
    <property type="match status" value="1"/>
</dbReference>
<evidence type="ECO:0000256" key="6">
    <source>
        <dbReference type="ARBA" id="ARBA00022842"/>
    </source>
</evidence>
<dbReference type="AlphaFoldDB" id="A0A6J7IDJ1"/>
<comment type="catalytic activity">
    <reaction evidence="1">
        <text>a myo-inositol phosphate + H2O = myo-inositol + phosphate</text>
        <dbReference type="Rhea" id="RHEA:24056"/>
        <dbReference type="ChEBI" id="CHEBI:15377"/>
        <dbReference type="ChEBI" id="CHEBI:17268"/>
        <dbReference type="ChEBI" id="CHEBI:43474"/>
        <dbReference type="ChEBI" id="CHEBI:84139"/>
        <dbReference type="EC" id="3.1.3.25"/>
    </reaction>
</comment>
<dbReference type="GO" id="GO:0046872">
    <property type="term" value="F:metal ion binding"/>
    <property type="evidence" value="ECO:0007669"/>
    <property type="project" value="UniProtKB-KW"/>
</dbReference>
<keyword evidence="6" id="KW-0460">Magnesium</keyword>
<dbReference type="Gene3D" id="3.30.540.10">
    <property type="entry name" value="Fructose-1,6-Bisphosphatase, subunit A, domain 1"/>
    <property type="match status" value="1"/>
</dbReference>
<dbReference type="CDD" id="cd01639">
    <property type="entry name" value="IMPase"/>
    <property type="match status" value="1"/>
</dbReference>
<dbReference type="EMBL" id="CAFBNF010000005">
    <property type="protein sequence ID" value="CAB4928721.1"/>
    <property type="molecule type" value="Genomic_DNA"/>
</dbReference>
<evidence type="ECO:0000256" key="5">
    <source>
        <dbReference type="ARBA" id="ARBA00022801"/>
    </source>
</evidence>
<dbReference type="FunFam" id="3.30.540.10:FF:000003">
    <property type="entry name" value="Inositol-1-monophosphatase"/>
    <property type="match status" value="1"/>
</dbReference>
<dbReference type="GO" id="GO:0006020">
    <property type="term" value="P:inositol metabolic process"/>
    <property type="evidence" value="ECO:0007669"/>
    <property type="project" value="TreeGrafter"/>
</dbReference>
<dbReference type="EC" id="3.1.3.25" evidence="3"/>
<gene>
    <name evidence="7" type="ORF">UFOPK3773_00111</name>
    <name evidence="8" type="ORF">UFOPK3992_01084</name>
</gene>
<dbReference type="EMBL" id="CAFBOZ010000145">
    <property type="protein sequence ID" value="CAB5008085.1"/>
    <property type="molecule type" value="Genomic_DNA"/>
</dbReference>
<dbReference type="PRINTS" id="PR00377">
    <property type="entry name" value="IMPHPHTASES"/>
</dbReference>
<dbReference type="PANTHER" id="PTHR20854:SF4">
    <property type="entry name" value="INOSITOL-1-MONOPHOSPHATASE-RELATED"/>
    <property type="match status" value="1"/>
</dbReference>
<evidence type="ECO:0000313" key="8">
    <source>
        <dbReference type="EMBL" id="CAB5008085.1"/>
    </source>
</evidence>